<protein>
    <recommendedName>
        <fullName evidence="4">Retroviral aspartyl protease</fullName>
    </recommendedName>
</protein>
<dbReference type="InterPro" id="IPR011969">
    <property type="entry name" value="Clan_AA_Asp_peptidase_C"/>
</dbReference>
<evidence type="ECO:0000256" key="1">
    <source>
        <dbReference type="SAM" id="Phobius"/>
    </source>
</evidence>
<evidence type="ECO:0008006" key="4">
    <source>
        <dbReference type="Google" id="ProtNLM"/>
    </source>
</evidence>
<feature type="transmembrane region" description="Helical" evidence="1">
    <location>
        <begin position="79"/>
        <end position="99"/>
    </location>
</feature>
<organism evidence="2 3">
    <name type="scientific">Variibacter gotjawalensis</name>
    <dbReference type="NCBI Taxonomy" id="1333996"/>
    <lineage>
        <taxon>Bacteria</taxon>
        <taxon>Pseudomonadati</taxon>
        <taxon>Pseudomonadota</taxon>
        <taxon>Alphaproteobacteria</taxon>
        <taxon>Hyphomicrobiales</taxon>
        <taxon>Nitrobacteraceae</taxon>
        <taxon>Variibacter</taxon>
    </lineage>
</organism>
<dbReference type="GO" id="GO:0004190">
    <property type="term" value="F:aspartic-type endopeptidase activity"/>
    <property type="evidence" value="ECO:0007669"/>
    <property type="project" value="InterPro"/>
</dbReference>
<dbReference type="InterPro" id="IPR021109">
    <property type="entry name" value="Peptidase_aspartic_dom_sf"/>
</dbReference>
<dbReference type="Proteomes" id="UP000236884">
    <property type="component" value="Chromosome"/>
</dbReference>
<gene>
    <name evidence="2" type="ORF">GJW-30_1_03736</name>
</gene>
<dbReference type="PROSITE" id="PS00141">
    <property type="entry name" value="ASP_PROTEASE"/>
    <property type="match status" value="1"/>
</dbReference>
<reference evidence="2 3" key="1">
    <citation type="submission" date="2015-08" db="EMBL/GenBank/DDBJ databases">
        <title>Investigation of the bacterial diversity of lava forest soil.</title>
        <authorList>
            <person name="Lee J.S."/>
        </authorList>
    </citation>
    <scope>NUCLEOTIDE SEQUENCE [LARGE SCALE GENOMIC DNA]</scope>
    <source>
        <strain evidence="2 3">GJW-30</strain>
    </source>
</reference>
<dbReference type="RefSeq" id="WP_096357910.1">
    <property type="nucleotide sequence ID" value="NZ_AP014946.1"/>
</dbReference>
<dbReference type="EMBL" id="AP014946">
    <property type="protein sequence ID" value="BAT61179.1"/>
    <property type="molecule type" value="Genomic_DNA"/>
</dbReference>
<feature type="transmembrane region" description="Helical" evidence="1">
    <location>
        <begin position="20"/>
        <end position="36"/>
    </location>
</feature>
<dbReference type="CDD" id="cd05483">
    <property type="entry name" value="retropepsin_like_bacteria"/>
    <property type="match status" value="1"/>
</dbReference>
<dbReference type="KEGG" id="vgo:GJW-30_1_03736"/>
<evidence type="ECO:0000313" key="2">
    <source>
        <dbReference type="EMBL" id="BAT61179.1"/>
    </source>
</evidence>
<dbReference type="GO" id="GO:0006508">
    <property type="term" value="P:proteolysis"/>
    <property type="evidence" value="ECO:0007669"/>
    <property type="project" value="InterPro"/>
</dbReference>
<dbReference type="OrthoDB" id="7595324at2"/>
<dbReference type="InterPro" id="IPR001969">
    <property type="entry name" value="Aspartic_peptidase_AS"/>
</dbReference>
<dbReference type="InterPro" id="IPR034122">
    <property type="entry name" value="Retropepsin-like_bacterial"/>
</dbReference>
<keyword evidence="1" id="KW-0812">Transmembrane</keyword>
<accession>A0A0S3PZ65</accession>
<keyword evidence="1" id="KW-1133">Transmembrane helix</keyword>
<proteinExistence type="predicted"/>
<evidence type="ECO:0000313" key="3">
    <source>
        <dbReference type="Proteomes" id="UP000236884"/>
    </source>
</evidence>
<keyword evidence="1" id="KW-0472">Membrane</keyword>
<dbReference type="AlphaFoldDB" id="A0A0S3PZ65"/>
<dbReference type="Pfam" id="PF13975">
    <property type="entry name" value="gag-asp_proteas"/>
    <property type="match status" value="1"/>
</dbReference>
<dbReference type="NCBIfam" id="TIGR02281">
    <property type="entry name" value="clan_AA_DTGA"/>
    <property type="match status" value="1"/>
</dbReference>
<feature type="transmembrane region" description="Helical" evidence="1">
    <location>
        <begin position="51"/>
        <end position="72"/>
    </location>
</feature>
<name>A0A0S3PZ65_9BRAD</name>
<sequence length="247" mass="26659">MRRAEEREKKRESGSGKRLFWGLLIGLGLAFLILVARHDKETIAGLGLDDFSALVVKVALLVFLAGSVIALFRHRLGAALEAAVFWVLIGLVLAAGYTYRFELQQIGNRILAELVPGRPTSRGHAVEIARGRGGEYAITTEVNGTKTQMILDTGASAVVLTQEAARSAGLPMEVLQYSVAVDTANGRTRAAPITLDKLSVGSIVERSVPALIAQPGQLKTNLLGMSFLNRLESWEVRGDKLVLRGFP</sequence>
<keyword evidence="3" id="KW-1185">Reference proteome</keyword>
<dbReference type="Gene3D" id="2.40.70.10">
    <property type="entry name" value="Acid Proteases"/>
    <property type="match status" value="1"/>
</dbReference>
<dbReference type="SUPFAM" id="SSF50630">
    <property type="entry name" value="Acid proteases"/>
    <property type="match status" value="1"/>
</dbReference>